<name>A0A177E9W7_9BACT</name>
<evidence type="ECO:0000256" key="1">
    <source>
        <dbReference type="SAM" id="Phobius"/>
    </source>
</evidence>
<organism evidence="2 3">
    <name type="scientific">Thermodesulfatator autotrophicus</name>
    <dbReference type="NCBI Taxonomy" id="1795632"/>
    <lineage>
        <taxon>Bacteria</taxon>
        <taxon>Pseudomonadati</taxon>
        <taxon>Thermodesulfobacteriota</taxon>
        <taxon>Thermodesulfobacteria</taxon>
        <taxon>Thermodesulfobacteriales</taxon>
        <taxon>Thermodesulfatatoraceae</taxon>
        <taxon>Thermodesulfatator</taxon>
    </lineage>
</organism>
<dbReference type="Proteomes" id="UP000076964">
    <property type="component" value="Unassembled WGS sequence"/>
</dbReference>
<keyword evidence="1" id="KW-1133">Transmembrane helix</keyword>
<dbReference type="InterPro" id="IPR021320">
    <property type="entry name" value="DUF2905"/>
</dbReference>
<protein>
    <recommendedName>
        <fullName evidence="4">DUF2905 domain-containing protein</fullName>
    </recommendedName>
</protein>
<dbReference type="STRING" id="1795632.TH606_00170"/>
<dbReference type="EMBL" id="LSFI01000001">
    <property type="protein sequence ID" value="OAG28715.1"/>
    <property type="molecule type" value="Genomic_DNA"/>
</dbReference>
<comment type="caution">
    <text evidence="2">The sequence shown here is derived from an EMBL/GenBank/DDBJ whole genome shotgun (WGS) entry which is preliminary data.</text>
</comment>
<accession>A0A177E9W7</accession>
<evidence type="ECO:0008006" key="4">
    <source>
        <dbReference type="Google" id="ProtNLM"/>
    </source>
</evidence>
<proteinExistence type="predicted"/>
<dbReference type="PANTHER" id="PTHR36443:SF1">
    <property type="entry name" value="BSR5223 PROTEIN"/>
    <property type="match status" value="1"/>
</dbReference>
<evidence type="ECO:0000313" key="3">
    <source>
        <dbReference type="Proteomes" id="UP000076964"/>
    </source>
</evidence>
<feature type="transmembrane region" description="Helical" evidence="1">
    <location>
        <begin position="7"/>
        <end position="28"/>
    </location>
</feature>
<evidence type="ECO:0000313" key="2">
    <source>
        <dbReference type="EMBL" id="OAG28715.1"/>
    </source>
</evidence>
<keyword evidence="1" id="KW-0472">Membrane</keyword>
<reference evidence="2 3" key="1">
    <citation type="submission" date="2016-02" db="EMBL/GenBank/DDBJ databases">
        <title>Draft genome sequence of Thermodesulfatator sp. S606.</title>
        <authorList>
            <person name="Lai Q."/>
            <person name="Cao J."/>
            <person name="Dupont S."/>
            <person name="Shao Z."/>
            <person name="Jebbar M."/>
            <person name="Alain K."/>
        </authorList>
    </citation>
    <scope>NUCLEOTIDE SEQUENCE [LARGE SCALE GENOMIC DNA]</scope>
    <source>
        <strain evidence="2 3">S606</strain>
    </source>
</reference>
<dbReference type="PANTHER" id="PTHR36443">
    <property type="entry name" value="BSR5223 PROTEIN"/>
    <property type="match status" value="1"/>
</dbReference>
<keyword evidence="1" id="KW-0812">Transmembrane</keyword>
<keyword evidence="3" id="KW-1185">Reference proteome</keyword>
<dbReference type="Pfam" id="PF11146">
    <property type="entry name" value="DUF2905"/>
    <property type="match status" value="1"/>
</dbReference>
<dbReference type="OrthoDB" id="9811610at2"/>
<sequence>MNPFEDLGKIIVLVGLFMVFIGGIMIVGSKIPFLGKLPGDILIKRDNFTFYFPLGTCILLSILLTLIFSLIFRK</sequence>
<gene>
    <name evidence="2" type="ORF">TH606_00170</name>
</gene>
<dbReference type="AlphaFoldDB" id="A0A177E9W7"/>
<dbReference type="RefSeq" id="WP_068540374.1">
    <property type="nucleotide sequence ID" value="NZ_LSFI01000001.1"/>
</dbReference>
<feature type="transmembrane region" description="Helical" evidence="1">
    <location>
        <begin position="48"/>
        <end position="72"/>
    </location>
</feature>